<dbReference type="InterPro" id="IPR002104">
    <property type="entry name" value="Integrase_catalytic"/>
</dbReference>
<dbReference type="EMBL" id="AFZE01000057">
    <property type="protein sequence ID" value="EHL10643.1"/>
    <property type="molecule type" value="Genomic_DNA"/>
</dbReference>
<evidence type="ECO:0000313" key="3">
    <source>
        <dbReference type="EMBL" id="EHL10643.1"/>
    </source>
</evidence>
<dbReference type="AlphaFoldDB" id="G9X3A1"/>
<dbReference type="SUPFAM" id="SSF56349">
    <property type="entry name" value="DNA breaking-rejoining enzymes"/>
    <property type="match status" value="1"/>
</dbReference>
<dbReference type="GO" id="GO:0006310">
    <property type="term" value="P:DNA recombination"/>
    <property type="evidence" value="ECO:0007669"/>
    <property type="project" value="UniProtKB-KW"/>
</dbReference>
<name>G9X3A1_9FIRM</name>
<dbReference type="Proteomes" id="UP000006437">
    <property type="component" value="Unassembled WGS sequence"/>
</dbReference>
<evidence type="ECO:0000256" key="1">
    <source>
        <dbReference type="ARBA" id="ARBA00023172"/>
    </source>
</evidence>
<dbReference type="HOGENOM" id="CLU_2233968_0_0_9"/>
<keyword evidence="1" id="KW-0233">DNA recombination</keyword>
<dbReference type="GO" id="GO:0003677">
    <property type="term" value="F:DNA binding"/>
    <property type="evidence" value="ECO:0007669"/>
    <property type="project" value="InterPro"/>
</dbReference>
<comment type="caution">
    <text evidence="3">The sequence shown here is derived from an EMBL/GenBank/DDBJ whole genome shotgun (WGS) entry which is preliminary data.</text>
</comment>
<dbReference type="Gene3D" id="1.10.443.10">
    <property type="entry name" value="Intergrase catalytic core"/>
    <property type="match status" value="1"/>
</dbReference>
<dbReference type="CDD" id="cd00397">
    <property type="entry name" value="DNA_BRE_C"/>
    <property type="match status" value="1"/>
</dbReference>
<accession>G9X3A1</accession>
<protein>
    <recommendedName>
        <fullName evidence="2">Tyr recombinase domain-containing protein</fullName>
    </recommendedName>
</protein>
<dbReference type="InterPro" id="IPR013762">
    <property type="entry name" value="Integrase-like_cat_sf"/>
</dbReference>
<reference evidence="3 4" key="1">
    <citation type="submission" date="2011-08" db="EMBL/GenBank/DDBJ databases">
        <title>The Genome Sequence of Eubacteriaceae bacterium ACC19a.</title>
        <authorList>
            <consortium name="The Broad Institute Genome Sequencing Platform"/>
            <person name="Earl A."/>
            <person name="Ward D."/>
            <person name="Feldgarden M."/>
            <person name="Gevers D."/>
            <person name="Sizova M."/>
            <person name="Hazen A."/>
            <person name="Epstein S."/>
            <person name="Young S.K."/>
            <person name="Zeng Q."/>
            <person name="Gargeya S."/>
            <person name="Fitzgerald M."/>
            <person name="Haas B."/>
            <person name="Abouelleil A."/>
            <person name="Alvarado L."/>
            <person name="Arachchi H.M."/>
            <person name="Berlin A."/>
            <person name="Brown A."/>
            <person name="Chapman S.B."/>
            <person name="Chen Z."/>
            <person name="Dunbar C."/>
            <person name="Freedman E."/>
            <person name="Gearin G."/>
            <person name="Gellesch M."/>
            <person name="Goldberg J."/>
            <person name="Griggs A."/>
            <person name="Gujja S."/>
            <person name="Heiman D."/>
            <person name="Howarth C."/>
            <person name="Larson L."/>
            <person name="Lui A."/>
            <person name="MacDonald P.J.P."/>
            <person name="Montmayeur A."/>
            <person name="Murphy C."/>
            <person name="Neiman D."/>
            <person name="Pearson M."/>
            <person name="Priest M."/>
            <person name="Roberts A."/>
            <person name="Saif S."/>
            <person name="Shea T."/>
            <person name="Shenoy N."/>
            <person name="Sisk P."/>
            <person name="Stolte C."/>
            <person name="Sykes S."/>
            <person name="Wortman J."/>
            <person name="Nusbaum C."/>
            <person name="Birren B."/>
        </authorList>
    </citation>
    <scope>NUCLEOTIDE SEQUENCE [LARGE SCALE GENOMIC DNA]</scope>
    <source>
        <strain evidence="3 4">ACC19a</strain>
    </source>
</reference>
<sequence length="105" mass="12283">MNKELKNYFKNKYYAKENTYWHEDVPIGLYNEIKSLKIQSIDGYIFTFCQSALYSILRKFKISAHCFRHTYASNMLNKGVNIKVVADLLGDTLDTVIKTYIQTPT</sequence>
<gene>
    <name evidence="3" type="ORF">HMPREF9629_00858</name>
</gene>
<dbReference type="BioCyc" id="EBAC796937-HMP:GMGH-860-MONOMER"/>
<evidence type="ECO:0000313" key="4">
    <source>
        <dbReference type="Proteomes" id="UP000006437"/>
    </source>
</evidence>
<dbReference type="PROSITE" id="PS51898">
    <property type="entry name" value="TYR_RECOMBINASE"/>
    <property type="match status" value="1"/>
</dbReference>
<evidence type="ECO:0000259" key="2">
    <source>
        <dbReference type="PROSITE" id="PS51898"/>
    </source>
</evidence>
<dbReference type="RefSeq" id="WP_009525093.1">
    <property type="nucleotide sequence ID" value="NZ_JH414549.1"/>
</dbReference>
<dbReference type="InterPro" id="IPR011010">
    <property type="entry name" value="DNA_brk_join_enz"/>
</dbReference>
<dbReference type="GO" id="GO:0015074">
    <property type="term" value="P:DNA integration"/>
    <property type="evidence" value="ECO:0007669"/>
    <property type="project" value="InterPro"/>
</dbReference>
<dbReference type="Pfam" id="PF00589">
    <property type="entry name" value="Phage_integrase"/>
    <property type="match status" value="1"/>
</dbReference>
<proteinExistence type="predicted"/>
<feature type="domain" description="Tyr recombinase" evidence="2">
    <location>
        <begin position="1"/>
        <end position="105"/>
    </location>
</feature>
<organism evidence="3 4">
    <name type="scientific">Peptoanaerobacter stomatis</name>
    <dbReference type="NCBI Taxonomy" id="796937"/>
    <lineage>
        <taxon>Bacteria</taxon>
        <taxon>Bacillati</taxon>
        <taxon>Bacillota</taxon>
        <taxon>Clostridia</taxon>
        <taxon>Peptostreptococcales</taxon>
        <taxon>Filifactoraceae</taxon>
        <taxon>Peptoanaerobacter</taxon>
    </lineage>
</organism>